<dbReference type="InterPro" id="IPR035948">
    <property type="entry name" value="YwqG-like_sf"/>
</dbReference>
<dbReference type="Gene3D" id="2.30.320.10">
    <property type="entry name" value="YwqG-like"/>
    <property type="match status" value="1"/>
</dbReference>
<name>A0AAI8L6Z2_9ACTN</name>
<dbReference type="KEGG" id="sge:DWG14_00093"/>
<accession>A0AAI8L6Z2</accession>
<sequence>MRVGFARVQETSLLSGGRIQAQCRMARSSSLACCHVTSPRGQWTAGAVRGSPYSPRMSITLLIHEGSTAPYAPVTRMGGLPLAPAGTAWPVCATCSGHLQFIAQLVLEEARGTVAVFMCANDPGLCEEWSTTAGGNRAFLFPAGGLIPLPRPNGEAVLELGAVRGVERVEMPGQDYWDAAPAWAARAGRSTGEVLGQLGGNPYWLQNDETPDCPGCEQPMAFTAQLEEGPESRTAPNFGSGSAYVFTCEPCRRAAFGWQC</sequence>
<evidence type="ECO:0000313" key="1">
    <source>
        <dbReference type="EMBL" id="AYC35886.1"/>
    </source>
</evidence>
<evidence type="ECO:0008006" key="4">
    <source>
        <dbReference type="Google" id="ProtNLM"/>
    </source>
</evidence>
<organism evidence="2 3">
    <name type="scientific">Streptomyces griseorubiginosus</name>
    <dbReference type="NCBI Taxonomy" id="67304"/>
    <lineage>
        <taxon>Bacteria</taxon>
        <taxon>Bacillati</taxon>
        <taxon>Actinomycetota</taxon>
        <taxon>Actinomycetes</taxon>
        <taxon>Kitasatosporales</taxon>
        <taxon>Streptomycetaceae</taxon>
        <taxon>Streptomyces</taxon>
    </lineage>
</organism>
<reference evidence="2 3" key="1">
    <citation type="submission" date="2018-09" db="EMBL/GenBank/DDBJ databases">
        <title>Production of Trimethoprim by Streptomyces sp. 3E-1.</title>
        <authorList>
            <person name="Kang H.J."/>
            <person name="Kim S.B."/>
        </authorList>
    </citation>
    <scope>NUCLEOTIDE SEQUENCE [LARGE SCALE GENOMIC DNA]</scope>
    <source>
        <strain evidence="2 3">3E-1</strain>
    </source>
</reference>
<dbReference type="SUPFAM" id="SSF103032">
    <property type="entry name" value="Hypothetical protein YwqG"/>
    <property type="match status" value="1"/>
</dbReference>
<gene>
    <name evidence="1" type="ORF">DWG14_00093</name>
    <name evidence="2" type="ORF">DWG14_08448</name>
</gene>
<proteinExistence type="predicted"/>
<protein>
    <recommendedName>
        <fullName evidence="4">DUF1963 domain-containing protein</fullName>
    </recommendedName>
</protein>
<dbReference type="EMBL" id="CP032427">
    <property type="protein sequence ID" value="AYC44139.1"/>
    <property type="molecule type" value="Genomic_DNA"/>
</dbReference>
<dbReference type="EMBL" id="CP032427">
    <property type="protein sequence ID" value="AYC35886.1"/>
    <property type="molecule type" value="Genomic_DNA"/>
</dbReference>
<evidence type="ECO:0000313" key="2">
    <source>
        <dbReference type="EMBL" id="AYC44139.1"/>
    </source>
</evidence>
<dbReference type="AlphaFoldDB" id="A0AAI8L6Z2"/>
<dbReference type="Proteomes" id="UP000265765">
    <property type="component" value="Chromosome"/>
</dbReference>
<dbReference type="KEGG" id="sge:DWG14_08448"/>
<evidence type="ECO:0000313" key="3">
    <source>
        <dbReference type="Proteomes" id="UP000265765"/>
    </source>
</evidence>